<keyword evidence="12" id="KW-1185">Reference proteome</keyword>
<feature type="transmembrane region" description="Helical" evidence="10">
    <location>
        <begin position="61"/>
        <end position="81"/>
    </location>
</feature>
<evidence type="ECO:0000256" key="10">
    <source>
        <dbReference type="HAMAP-Rule" id="MF_00454"/>
    </source>
</evidence>
<keyword evidence="5 10" id="KW-0472">Membrane</keyword>
<evidence type="ECO:0000256" key="7">
    <source>
        <dbReference type="ARBA" id="ARBA00035120"/>
    </source>
</evidence>
<comment type="catalytic activity">
    <reaction evidence="8">
        <text>fluoride(in) = fluoride(out)</text>
        <dbReference type="Rhea" id="RHEA:76159"/>
        <dbReference type="ChEBI" id="CHEBI:17051"/>
    </reaction>
    <physiologicalReaction direction="left-to-right" evidence="8">
        <dbReference type="Rhea" id="RHEA:76160"/>
    </physiologicalReaction>
</comment>
<protein>
    <recommendedName>
        <fullName evidence="10">Fluoride-specific ion channel FluC</fullName>
    </recommendedName>
</protein>
<keyword evidence="10" id="KW-0406">Ion transport</keyword>
<keyword evidence="3 10" id="KW-0812">Transmembrane</keyword>
<evidence type="ECO:0000256" key="1">
    <source>
        <dbReference type="ARBA" id="ARBA00004651"/>
    </source>
</evidence>
<dbReference type="Pfam" id="PF02537">
    <property type="entry name" value="CRCB"/>
    <property type="match status" value="1"/>
</dbReference>
<dbReference type="PANTHER" id="PTHR28259:SF1">
    <property type="entry name" value="FLUORIDE EXPORT PROTEIN 1-RELATED"/>
    <property type="match status" value="1"/>
</dbReference>
<name>A0ABY8WZ54_9BACL</name>
<dbReference type="HAMAP" id="MF_00454">
    <property type="entry name" value="FluC"/>
    <property type="match status" value="1"/>
</dbReference>
<proteinExistence type="inferred from homology"/>
<dbReference type="RefSeq" id="WP_285743785.1">
    <property type="nucleotide sequence ID" value="NZ_CP127162.1"/>
</dbReference>
<organism evidence="11 12">
    <name type="scientific">Paenibacillus polygoni</name>
    <dbReference type="NCBI Taxonomy" id="3050112"/>
    <lineage>
        <taxon>Bacteria</taxon>
        <taxon>Bacillati</taxon>
        <taxon>Bacillota</taxon>
        <taxon>Bacilli</taxon>
        <taxon>Bacillales</taxon>
        <taxon>Paenibacillaceae</taxon>
        <taxon>Paenibacillus</taxon>
    </lineage>
</organism>
<comment type="similarity">
    <text evidence="7 10">Belongs to the fluoride channel Fluc/FEX (TC 1.A.43) family.</text>
</comment>
<sequence>MIWLAGLGGIAGAMMRFSLGRYIMKRVNDDSPHPFPLGTWVINISGSLLLGVLFALSKEGLLSSVGWALLGTGFCGAYTTFSTFGYETMQLITANKIRKACMYVISSVTLGLIAAWIGIWGVSLFIH</sequence>
<keyword evidence="2 10" id="KW-1003">Cell membrane</keyword>
<feature type="binding site" evidence="10">
    <location>
        <position position="76"/>
    </location>
    <ligand>
        <name>Na(+)</name>
        <dbReference type="ChEBI" id="CHEBI:29101"/>
        <note>structural</note>
    </ligand>
</feature>
<keyword evidence="10" id="KW-0479">Metal-binding</keyword>
<evidence type="ECO:0000313" key="12">
    <source>
        <dbReference type="Proteomes" id="UP001236415"/>
    </source>
</evidence>
<reference evidence="11 12" key="1">
    <citation type="submission" date="2023-06" db="EMBL/GenBank/DDBJ databases">
        <title>Paenibacillus polygonum sp. nov., an endophytic bacterium, isolated from Polygonum lapathifolium L. in Nanji Wetland National Nature Reserve, South of Poyang Lake, Jiangxi Province, China.</title>
        <authorList>
            <person name="Yu Z."/>
        </authorList>
    </citation>
    <scope>NUCLEOTIDE SEQUENCE [LARGE SCALE GENOMIC DNA]</scope>
    <source>
        <strain evidence="11 12">C31</strain>
    </source>
</reference>
<keyword evidence="6 10" id="KW-0407">Ion channel</keyword>
<dbReference type="InterPro" id="IPR003691">
    <property type="entry name" value="FluC"/>
</dbReference>
<keyword evidence="10" id="KW-0915">Sodium</keyword>
<dbReference type="Proteomes" id="UP001236415">
    <property type="component" value="Chromosome"/>
</dbReference>
<keyword evidence="10" id="KW-0813">Transport</keyword>
<accession>A0ABY8WZ54</accession>
<feature type="transmembrane region" description="Helical" evidence="10">
    <location>
        <begin position="35"/>
        <end position="55"/>
    </location>
</feature>
<comment type="function">
    <text evidence="9 10">Fluoride-specific ion channel. Important for reducing fluoride concentration in the cell, thus reducing its toxicity.</text>
</comment>
<dbReference type="EMBL" id="CP127162">
    <property type="protein sequence ID" value="WIV18425.1"/>
    <property type="molecule type" value="Genomic_DNA"/>
</dbReference>
<evidence type="ECO:0000256" key="4">
    <source>
        <dbReference type="ARBA" id="ARBA00022989"/>
    </source>
</evidence>
<feature type="binding site" evidence="10">
    <location>
        <position position="79"/>
    </location>
    <ligand>
        <name>Na(+)</name>
        <dbReference type="ChEBI" id="CHEBI:29101"/>
        <note>structural</note>
    </ligand>
</feature>
<evidence type="ECO:0000256" key="8">
    <source>
        <dbReference type="ARBA" id="ARBA00035585"/>
    </source>
</evidence>
<evidence type="ECO:0000313" key="11">
    <source>
        <dbReference type="EMBL" id="WIV18425.1"/>
    </source>
</evidence>
<comment type="activity regulation">
    <text evidence="10">Na(+) is not transported, but it plays an essential structural role and its presence is essential for fluoride channel function.</text>
</comment>
<dbReference type="NCBIfam" id="TIGR00494">
    <property type="entry name" value="crcB"/>
    <property type="match status" value="1"/>
</dbReference>
<evidence type="ECO:0000256" key="6">
    <source>
        <dbReference type="ARBA" id="ARBA00023303"/>
    </source>
</evidence>
<evidence type="ECO:0000256" key="3">
    <source>
        <dbReference type="ARBA" id="ARBA00022692"/>
    </source>
</evidence>
<evidence type="ECO:0000256" key="9">
    <source>
        <dbReference type="ARBA" id="ARBA00049940"/>
    </source>
</evidence>
<evidence type="ECO:0000256" key="5">
    <source>
        <dbReference type="ARBA" id="ARBA00023136"/>
    </source>
</evidence>
<comment type="subcellular location">
    <subcellularLocation>
        <location evidence="1 10">Cell membrane</location>
        <topology evidence="1 10">Multi-pass membrane protein</topology>
    </subcellularLocation>
</comment>
<feature type="transmembrane region" description="Helical" evidence="10">
    <location>
        <begin position="102"/>
        <end position="126"/>
    </location>
</feature>
<evidence type="ECO:0000256" key="2">
    <source>
        <dbReference type="ARBA" id="ARBA00022475"/>
    </source>
</evidence>
<keyword evidence="4 10" id="KW-1133">Transmembrane helix</keyword>
<gene>
    <name evidence="10 11" type="primary">crcB</name>
    <name evidence="10" type="synonym">fluC</name>
    <name evidence="11" type="ORF">QPK24_18845</name>
</gene>
<dbReference type="PANTHER" id="PTHR28259">
    <property type="entry name" value="FLUORIDE EXPORT PROTEIN 1-RELATED"/>
    <property type="match status" value="1"/>
</dbReference>
<feature type="transmembrane region" description="Helical" evidence="10">
    <location>
        <begin position="6"/>
        <end position="23"/>
    </location>
</feature>